<protein>
    <submittedName>
        <fullName evidence="1">Uncharacterized protein</fullName>
    </submittedName>
</protein>
<reference evidence="1" key="1">
    <citation type="submission" date="2018-05" db="EMBL/GenBank/DDBJ databases">
        <authorList>
            <person name="Lanie J.A."/>
            <person name="Ng W.-L."/>
            <person name="Kazmierczak K.M."/>
            <person name="Andrzejewski T.M."/>
            <person name="Davidsen T.M."/>
            <person name="Wayne K.J."/>
            <person name="Tettelin H."/>
            <person name="Glass J.I."/>
            <person name="Rusch D."/>
            <person name="Podicherti R."/>
            <person name="Tsui H.-C.T."/>
            <person name="Winkler M.E."/>
        </authorList>
    </citation>
    <scope>NUCLEOTIDE SEQUENCE</scope>
</reference>
<name>A0A382P9K0_9ZZZZ</name>
<evidence type="ECO:0000313" key="1">
    <source>
        <dbReference type="EMBL" id="SVC69398.1"/>
    </source>
</evidence>
<sequence length="58" mass="6754">MSALLPNLLHFGRLLYRLGLDVPAGRMREVAESLAYINVGQRDEFYHTLRTLLVHRME</sequence>
<proteinExistence type="predicted"/>
<accession>A0A382P9K0</accession>
<dbReference type="AlphaFoldDB" id="A0A382P9K0"/>
<organism evidence="1">
    <name type="scientific">marine metagenome</name>
    <dbReference type="NCBI Taxonomy" id="408172"/>
    <lineage>
        <taxon>unclassified sequences</taxon>
        <taxon>metagenomes</taxon>
        <taxon>ecological metagenomes</taxon>
    </lineage>
</organism>
<feature type="non-terminal residue" evidence="1">
    <location>
        <position position="58"/>
    </location>
</feature>
<gene>
    <name evidence="1" type="ORF">METZ01_LOCUS322252</name>
</gene>
<dbReference type="EMBL" id="UINC01105452">
    <property type="protein sequence ID" value="SVC69398.1"/>
    <property type="molecule type" value="Genomic_DNA"/>
</dbReference>